<evidence type="ECO:0000313" key="3">
    <source>
        <dbReference type="Proteomes" id="UP000011599"/>
    </source>
</evidence>
<accession>L9VL34</accession>
<keyword evidence="3" id="KW-1185">Reference proteome</keyword>
<sequence>MDGKDVRPALALTVGLAVGIGLVSLVSGDGLRPGFVVGTLLVFPVVLALSAINGPLEVRTARAGAVVLSAGLLGAAWWLY</sequence>
<feature type="transmembrane region" description="Helical" evidence="1">
    <location>
        <begin position="60"/>
        <end position="79"/>
    </location>
</feature>
<dbReference type="AlphaFoldDB" id="L9VL34"/>
<keyword evidence="1" id="KW-0812">Transmembrane</keyword>
<reference evidence="2 3" key="1">
    <citation type="journal article" date="2014" name="PLoS Genet.">
        <title>Phylogenetically driven sequencing of extremely halophilic archaea reveals strategies for static and dynamic osmo-response.</title>
        <authorList>
            <person name="Becker E.A."/>
            <person name="Seitzer P.M."/>
            <person name="Tritt A."/>
            <person name="Larsen D."/>
            <person name="Krusor M."/>
            <person name="Yao A.I."/>
            <person name="Wu D."/>
            <person name="Madern D."/>
            <person name="Eisen J.A."/>
            <person name="Darling A.E."/>
            <person name="Facciotti M.T."/>
        </authorList>
    </citation>
    <scope>NUCLEOTIDE SEQUENCE [LARGE SCALE GENOMIC DNA]</scope>
    <source>
        <strain evidence="2 3">GA33</strain>
    </source>
</reference>
<comment type="caution">
    <text evidence="2">The sequence shown here is derived from an EMBL/GenBank/DDBJ whole genome shotgun (WGS) entry which is preliminary data.</text>
</comment>
<proteinExistence type="predicted"/>
<dbReference type="PATRIC" id="fig|1114856.3.peg.3879"/>
<dbReference type="Proteomes" id="UP000011599">
    <property type="component" value="Unassembled WGS sequence"/>
</dbReference>
<keyword evidence="1" id="KW-0472">Membrane</keyword>
<dbReference type="RefSeq" id="WP_006091878.1">
    <property type="nucleotide sequence ID" value="NZ_AOHW01000044.1"/>
</dbReference>
<feature type="transmembrane region" description="Helical" evidence="1">
    <location>
        <begin position="34"/>
        <end position="53"/>
    </location>
</feature>
<evidence type="ECO:0000256" key="1">
    <source>
        <dbReference type="SAM" id="Phobius"/>
    </source>
</evidence>
<dbReference type="eggNOG" id="ENOG502N5M6">
    <property type="taxonomic scope" value="Archaea"/>
</dbReference>
<feature type="transmembrane region" description="Helical" evidence="1">
    <location>
        <begin position="9"/>
        <end position="28"/>
    </location>
</feature>
<dbReference type="OrthoDB" id="186608at2157"/>
<keyword evidence="1" id="KW-1133">Transmembrane helix</keyword>
<name>L9VL34_9EURY</name>
<organism evidence="2 3">
    <name type="scientific">Natronorubrum tibetense GA33</name>
    <dbReference type="NCBI Taxonomy" id="1114856"/>
    <lineage>
        <taxon>Archaea</taxon>
        <taxon>Methanobacteriati</taxon>
        <taxon>Methanobacteriota</taxon>
        <taxon>Stenosarchaea group</taxon>
        <taxon>Halobacteria</taxon>
        <taxon>Halobacteriales</taxon>
        <taxon>Natrialbaceae</taxon>
        <taxon>Natronorubrum</taxon>
    </lineage>
</organism>
<dbReference type="EMBL" id="AOHW01000044">
    <property type="protein sequence ID" value="ELY37864.1"/>
    <property type="molecule type" value="Genomic_DNA"/>
</dbReference>
<gene>
    <name evidence="2" type="ORF">C496_18708</name>
</gene>
<evidence type="ECO:0000313" key="2">
    <source>
        <dbReference type="EMBL" id="ELY37864.1"/>
    </source>
</evidence>
<protein>
    <submittedName>
        <fullName evidence="2">Uncharacterized protein</fullName>
    </submittedName>
</protein>